<dbReference type="Gene3D" id="3.30.70.100">
    <property type="match status" value="1"/>
</dbReference>
<protein>
    <recommendedName>
        <fullName evidence="7">HMA domain-containing protein</fullName>
    </recommendedName>
</protein>
<dbReference type="InterPro" id="IPR006121">
    <property type="entry name" value="HMA_dom"/>
</dbReference>
<evidence type="ECO:0000256" key="4">
    <source>
        <dbReference type="ARBA" id="ARBA00023289"/>
    </source>
</evidence>
<feature type="domain" description="HMA" evidence="7">
    <location>
        <begin position="16"/>
        <end position="79"/>
    </location>
</feature>
<evidence type="ECO:0000256" key="6">
    <source>
        <dbReference type="SAM" id="MobiDB-lite"/>
    </source>
</evidence>
<accession>A0ABR0UDF7</accession>
<dbReference type="EMBL" id="JABTTQ020003094">
    <property type="protein sequence ID" value="KAK6120220.1"/>
    <property type="molecule type" value="Genomic_DNA"/>
</dbReference>
<keyword evidence="4" id="KW-0636">Prenylation</keyword>
<dbReference type="PROSITE" id="PS50846">
    <property type="entry name" value="HMA_2"/>
    <property type="match status" value="1"/>
</dbReference>
<evidence type="ECO:0000256" key="3">
    <source>
        <dbReference type="ARBA" id="ARBA00022723"/>
    </source>
</evidence>
<dbReference type="SUPFAM" id="SSF55008">
    <property type="entry name" value="HMA, heavy metal-associated domain"/>
    <property type="match status" value="1"/>
</dbReference>
<keyword evidence="3" id="KW-0479">Metal-binding</keyword>
<name>A0ABR0UDF7_REHGL</name>
<evidence type="ECO:0000256" key="2">
    <source>
        <dbReference type="ARBA" id="ARBA00022481"/>
    </source>
</evidence>
<dbReference type="Pfam" id="PF00403">
    <property type="entry name" value="HMA"/>
    <property type="match status" value="1"/>
</dbReference>
<proteinExistence type="inferred from homology"/>
<feature type="region of interest" description="Disordered" evidence="6">
    <location>
        <begin position="90"/>
        <end position="197"/>
    </location>
</feature>
<evidence type="ECO:0000256" key="1">
    <source>
        <dbReference type="ARBA" id="ARBA00004170"/>
    </source>
</evidence>
<keyword evidence="9" id="KW-1185">Reference proteome</keyword>
<keyword evidence="4" id="KW-0449">Lipoprotein</keyword>
<dbReference type="PANTHER" id="PTHR45868">
    <property type="entry name" value="HEAVY METAL-ASSOCIATED ISOPRENYLATED PLANT PROTEIN 33-RELATED"/>
    <property type="match status" value="1"/>
</dbReference>
<feature type="compositionally biased region" description="Basic residues" evidence="6">
    <location>
        <begin position="149"/>
        <end position="159"/>
    </location>
</feature>
<dbReference type="PANTHER" id="PTHR45868:SF80">
    <property type="entry name" value="F15K9.8-RELATED"/>
    <property type="match status" value="1"/>
</dbReference>
<comment type="caution">
    <text evidence="8">The sequence shown here is derived from an EMBL/GenBank/DDBJ whole genome shotgun (WGS) entry which is preliminary data.</text>
</comment>
<dbReference type="InterPro" id="IPR036163">
    <property type="entry name" value="HMA_dom_sf"/>
</dbReference>
<sequence>MEKEPAGCDNSEPLKYKTWALRVSIHCGGCKKKVKKVLQSIEGVYKIEIDSKQHKVIVAGNVDAETLTKKLIKSGNLPSFGQKVLLMLMRRKPSKSKNPTIDNNGNGKENQNGQPEKEVDDTSGDDHGEEKGGGPAVSAQSGGGGGGGGKKKKKKKKKGNSAGSANAGGGAPAAGSTESSPPTGITGPPADQMNLNPPHQQIFSYPPHFYYAAPEYGMSYNSAPPTASMTTSYYTSPMHAFTYSRQYYYPPSDPIVDTNRYGDYYADDKSDCSIM</sequence>
<evidence type="ECO:0000313" key="8">
    <source>
        <dbReference type="EMBL" id="KAK6120220.1"/>
    </source>
</evidence>
<reference evidence="8 9" key="1">
    <citation type="journal article" date="2021" name="Comput. Struct. Biotechnol. J.">
        <title>De novo genome assembly of the potent medicinal plant Rehmannia glutinosa using nanopore technology.</title>
        <authorList>
            <person name="Ma L."/>
            <person name="Dong C."/>
            <person name="Song C."/>
            <person name="Wang X."/>
            <person name="Zheng X."/>
            <person name="Niu Y."/>
            <person name="Chen S."/>
            <person name="Feng W."/>
        </authorList>
    </citation>
    <scope>NUCLEOTIDE SEQUENCE [LARGE SCALE GENOMIC DNA]</scope>
    <source>
        <strain evidence="8">DH-2019</strain>
    </source>
</reference>
<comment type="similarity">
    <text evidence="5">Belongs to the HIPP family.</text>
</comment>
<evidence type="ECO:0000259" key="7">
    <source>
        <dbReference type="PROSITE" id="PS50846"/>
    </source>
</evidence>
<evidence type="ECO:0000313" key="9">
    <source>
        <dbReference type="Proteomes" id="UP001318860"/>
    </source>
</evidence>
<organism evidence="8 9">
    <name type="scientific">Rehmannia glutinosa</name>
    <name type="common">Chinese foxglove</name>
    <dbReference type="NCBI Taxonomy" id="99300"/>
    <lineage>
        <taxon>Eukaryota</taxon>
        <taxon>Viridiplantae</taxon>
        <taxon>Streptophyta</taxon>
        <taxon>Embryophyta</taxon>
        <taxon>Tracheophyta</taxon>
        <taxon>Spermatophyta</taxon>
        <taxon>Magnoliopsida</taxon>
        <taxon>eudicotyledons</taxon>
        <taxon>Gunneridae</taxon>
        <taxon>Pentapetalae</taxon>
        <taxon>asterids</taxon>
        <taxon>lamiids</taxon>
        <taxon>Lamiales</taxon>
        <taxon>Orobanchaceae</taxon>
        <taxon>Rehmannieae</taxon>
        <taxon>Rehmannia</taxon>
    </lineage>
</organism>
<feature type="compositionally biased region" description="Low complexity" evidence="6">
    <location>
        <begin position="103"/>
        <end position="114"/>
    </location>
</feature>
<keyword evidence="2" id="KW-0488">Methylation</keyword>
<evidence type="ECO:0000256" key="5">
    <source>
        <dbReference type="ARBA" id="ARBA00024045"/>
    </source>
</evidence>
<comment type="subcellular location">
    <subcellularLocation>
        <location evidence="1">Membrane</location>
        <topology evidence="1">Peripheral membrane protein</topology>
    </subcellularLocation>
</comment>
<dbReference type="Proteomes" id="UP001318860">
    <property type="component" value="Unassembled WGS sequence"/>
</dbReference>
<gene>
    <name evidence="8" type="ORF">DH2020_046126</name>
</gene>